<accession>A0A0D0BZT9</accession>
<dbReference type="Proteomes" id="UP000053593">
    <property type="component" value="Unassembled WGS sequence"/>
</dbReference>
<keyword evidence="2" id="KW-1185">Reference proteome</keyword>
<evidence type="ECO:0008006" key="3">
    <source>
        <dbReference type="Google" id="ProtNLM"/>
    </source>
</evidence>
<sequence>MDELTPGRYYASEQYLLPADEAETARLGLQHRVFSKSFENRISLAPLNLQSGGRVLESAAGTGIWALEFFKESSKNGIVLDMECIDISDKQFPQKFPPNVHFSVRSVIDLPAEWNSNFSYVHQRLLVLALDDSLWRKVISEFFRVLLPGGWLELVEIDTSCYRDYVGPCTNSLQSLALSMFAEKGIIVDMANYFPPLLEETGFVDVRCEVRRVRIGQSGENGYRSDEIGNFFRGLKRDVVNGGGYGIVRTEEDYEELLKGCELEWNIHSDEAYVYHYAFLARKP</sequence>
<dbReference type="Gene3D" id="3.40.50.150">
    <property type="entry name" value="Vaccinia Virus protein VP39"/>
    <property type="match status" value="1"/>
</dbReference>
<organism evidence="1 2">
    <name type="scientific">Collybiopsis luxurians FD-317 M1</name>
    <dbReference type="NCBI Taxonomy" id="944289"/>
    <lineage>
        <taxon>Eukaryota</taxon>
        <taxon>Fungi</taxon>
        <taxon>Dikarya</taxon>
        <taxon>Basidiomycota</taxon>
        <taxon>Agaricomycotina</taxon>
        <taxon>Agaricomycetes</taxon>
        <taxon>Agaricomycetidae</taxon>
        <taxon>Agaricales</taxon>
        <taxon>Marasmiineae</taxon>
        <taxon>Omphalotaceae</taxon>
        <taxon>Collybiopsis</taxon>
        <taxon>Collybiopsis luxurians</taxon>
    </lineage>
</organism>
<evidence type="ECO:0000313" key="2">
    <source>
        <dbReference type="Proteomes" id="UP000053593"/>
    </source>
</evidence>
<proteinExistence type="predicted"/>
<dbReference type="CDD" id="cd02440">
    <property type="entry name" value="AdoMet_MTases"/>
    <property type="match status" value="1"/>
</dbReference>
<dbReference type="PANTHER" id="PTHR43591">
    <property type="entry name" value="METHYLTRANSFERASE"/>
    <property type="match status" value="1"/>
</dbReference>
<protein>
    <recommendedName>
        <fullName evidence="3">Methyltransferase domain-containing protein</fullName>
    </recommendedName>
</protein>
<dbReference type="InterPro" id="IPR029063">
    <property type="entry name" value="SAM-dependent_MTases_sf"/>
</dbReference>
<dbReference type="AlphaFoldDB" id="A0A0D0BZT9"/>
<dbReference type="EMBL" id="KN834771">
    <property type="protein sequence ID" value="KIK61451.1"/>
    <property type="molecule type" value="Genomic_DNA"/>
</dbReference>
<reference evidence="1 2" key="1">
    <citation type="submission" date="2014-04" db="EMBL/GenBank/DDBJ databases">
        <title>Evolutionary Origins and Diversification of the Mycorrhizal Mutualists.</title>
        <authorList>
            <consortium name="DOE Joint Genome Institute"/>
            <consortium name="Mycorrhizal Genomics Consortium"/>
            <person name="Kohler A."/>
            <person name="Kuo A."/>
            <person name="Nagy L.G."/>
            <person name="Floudas D."/>
            <person name="Copeland A."/>
            <person name="Barry K.W."/>
            <person name="Cichocki N."/>
            <person name="Veneault-Fourrey C."/>
            <person name="LaButti K."/>
            <person name="Lindquist E.A."/>
            <person name="Lipzen A."/>
            <person name="Lundell T."/>
            <person name="Morin E."/>
            <person name="Murat C."/>
            <person name="Riley R."/>
            <person name="Ohm R."/>
            <person name="Sun H."/>
            <person name="Tunlid A."/>
            <person name="Henrissat B."/>
            <person name="Grigoriev I.V."/>
            <person name="Hibbett D.S."/>
            <person name="Martin F."/>
        </authorList>
    </citation>
    <scope>NUCLEOTIDE SEQUENCE [LARGE SCALE GENOMIC DNA]</scope>
    <source>
        <strain evidence="1 2">FD-317 M1</strain>
    </source>
</reference>
<dbReference type="Pfam" id="PF13489">
    <property type="entry name" value="Methyltransf_23"/>
    <property type="match status" value="1"/>
</dbReference>
<dbReference type="SUPFAM" id="SSF53335">
    <property type="entry name" value="S-adenosyl-L-methionine-dependent methyltransferases"/>
    <property type="match status" value="1"/>
</dbReference>
<gene>
    <name evidence="1" type="ORF">GYMLUDRAFT_243627</name>
</gene>
<name>A0A0D0BZT9_9AGAR</name>
<dbReference type="PANTHER" id="PTHR43591:SF50">
    <property type="entry name" value="METHYLTRANSFERASE DOMAIN-CONTAINING PROTEIN-RELATED"/>
    <property type="match status" value="1"/>
</dbReference>
<evidence type="ECO:0000313" key="1">
    <source>
        <dbReference type="EMBL" id="KIK61451.1"/>
    </source>
</evidence>
<dbReference type="OrthoDB" id="184880at2759"/>
<dbReference type="HOGENOM" id="CLU_010595_9_3_1"/>